<sequence>MADETEIRFYRASEKPFGAFSNLYRREIEFEGVLYQTSEHAYQAGKARKPEVRQWLMQAPSPALLAMAAHGLYYWDVAPGWSKTKFDRMRGVLWAKFTQHQDLKTLLLSTRDARLVECATVDNEVNRLWGEVNGIGKNMLGVLLMELRTRLREEGADWAPLAAAE</sequence>
<protein>
    <recommendedName>
        <fullName evidence="3">NADAR domain-containing protein</fullName>
    </recommendedName>
</protein>
<dbReference type="AlphaFoldDB" id="A0AB36EIW7"/>
<dbReference type="RefSeq" id="WP_065689000.1">
    <property type="nucleotide sequence ID" value="NZ_LXKT01000029.1"/>
</dbReference>
<dbReference type="InterPro" id="IPR037238">
    <property type="entry name" value="YbiA-like_sf"/>
</dbReference>
<dbReference type="Gene3D" id="1.10.357.40">
    <property type="entry name" value="YbiA-like"/>
    <property type="match status" value="1"/>
</dbReference>
<comment type="catalytic activity">
    <reaction evidence="2">
        <text>2,5-diamino-6-hydroxy-4-(5-phosphoribosylamino)-pyrimidine + H2O = 2,5,6-triamino-4-hydroxypyrimidine + D-ribose 5-phosphate</text>
        <dbReference type="Rhea" id="RHEA:23436"/>
        <dbReference type="ChEBI" id="CHEBI:15377"/>
        <dbReference type="ChEBI" id="CHEBI:58614"/>
        <dbReference type="ChEBI" id="CHEBI:78346"/>
        <dbReference type="ChEBI" id="CHEBI:137796"/>
    </reaction>
</comment>
<gene>
    <name evidence="4" type="ORF">A6U91_20905</name>
</gene>
<comment type="catalytic activity">
    <reaction evidence="1">
        <text>5-amino-6-(5-phospho-D-ribosylamino)uracil + H2O = 5,6-diaminouracil + D-ribose 5-phosphate</text>
        <dbReference type="Rhea" id="RHEA:55020"/>
        <dbReference type="ChEBI" id="CHEBI:15377"/>
        <dbReference type="ChEBI" id="CHEBI:46252"/>
        <dbReference type="ChEBI" id="CHEBI:58453"/>
        <dbReference type="ChEBI" id="CHEBI:78346"/>
    </reaction>
</comment>
<feature type="domain" description="NADAR" evidence="3">
    <location>
        <begin position="9"/>
        <end position="152"/>
    </location>
</feature>
<dbReference type="Proteomes" id="UP000093451">
    <property type="component" value="Unassembled WGS sequence"/>
</dbReference>
<dbReference type="SUPFAM" id="SSF143990">
    <property type="entry name" value="YbiA-like"/>
    <property type="match status" value="1"/>
</dbReference>
<accession>A0AB36EIW7</accession>
<comment type="caution">
    <text evidence="4">The sequence shown here is derived from an EMBL/GenBank/DDBJ whole genome shotgun (WGS) entry which is preliminary data.</text>
</comment>
<proteinExistence type="predicted"/>
<dbReference type="InterPro" id="IPR012816">
    <property type="entry name" value="NADAR"/>
</dbReference>
<dbReference type="NCBIfam" id="TIGR02464">
    <property type="entry name" value="ribofla_fusion"/>
    <property type="match status" value="1"/>
</dbReference>
<name>A0AB36EIW7_AGRTU</name>
<evidence type="ECO:0000256" key="1">
    <source>
        <dbReference type="ARBA" id="ARBA00000022"/>
    </source>
</evidence>
<evidence type="ECO:0000256" key="2">
    <source>
        <dbReference type="ARBA" id="ARBA00000751"/>
    </source>
</evidence>
<dbReference type="EMBL" id="LXKT01000029">
    <property type="protein sequence ID" value="OCJ32663.1"/>
    <property type="molecule type" value="Genomic_DNA"/>
</dbReference>
<evidence type="ECO:0000259" key="3">
    <source>
        <dbReference type="Pfam" id="PF08719"/>
    </source>
</evidence>
<reference evidence="4 5" key="1">
    <citation type="journal article" date="2016" name="PeerJ">
        <title>Gall-ID: tools for genotyping gall-causing phytopathogenic bacteria.</title>
        <authorList>
            <person name="Davis E.W.II."/>
            <person name="Weisberg A.J."/>
            <person name="Tabima J.F."/>
            <person name="Grunwald N.J."/>
            <person name="Chang J.H."/>
        </authorList>
    </citation>
    <scope>NUCLEOTIDE SEQUENCE [LARGE SCALE GENOMIC DNA]</scope>
    <source>
        <strain evidence="4 5">N2/73</strain>
    </source>
</reference>
<dbReference type="CDD" id="cd15457">
    <property type="entry name" value="NADAR"/>
    <property type="match status" value="1"/>
</dbReference>
<organism evidence="4 5">
    <name type="scientific">Agrobacterium tumefaciens</name>
    <dbReference type="NCBI Taxonomy" id="358"/>
    <lineage>
        <taxon>Bacteria</taxon>
        <taxon>Pseudomonadati</taxon>
        <taxon>Pseudomonadota</taxon>
        <taxon>Alphaproteobacteria</taxon>
        <taxon>Hyphomicrobiales</taxon>
        <taxon>Rhizobiaceae</taxon>
        <taxon>Rhizobium/Agrobacterium group</taxon>
        <taxon>Agrobacterium</taxon>
        <taxon>Agrobacterium tumefaciens complex</taxon>
    </lineage>
</organism>
<evidence type="ECO:0000313" key="4">
    <source>
        <dbReference type="EMBL" id="OCJ32663.1"/>
    </source>
</evidence>
<evidence type="ECO:0000313" key="5">
    <source>
        <dbReference type="Proteomes" id="UP000093451"/>
    </source>
</evidence>
<dbReference type="Pfam" id="PF08719">
    <property type="entry name" value="NADAR"/>
    <property type="match status" value="1"/>
</dbReference>